<evidence type="ECO:0000313" key="7">
    <source>
        <dbReference type="Proteomes" id="UP001328107"/>
    </source>
</evidence>
<evidence type="ECO:0000256" key="3">
    <source>
        <dbReference type="ARBA" id="ARBA00023242"/>
    </source>
</evidence>
<keyword evidence="7" id="KW-1185">Reference proteome</keyword>
<dbReference type="GO" id="GO:0005634">
    <property type="term" value="C:nucleus"/>
    <property type="evidence" value="ECO:0007669"/>
    <property type="project" value="UniProtKB-SubCell"/>
</dbReference>
<dbReference type="Proteomes" id="UP001328107">
    <property type="component" value="Unassembled WGS sequence"/>
</dbReference>
<evidence type="ECO:0000256" key="5">
    <source>
        <dbReference type="SAM" id="MobiDB-lite"/>
    </source>
</evidence>
<gene>
    <name evidence="6" type="ORF">PMAYCL1PPCAC_07736</name>
</gene>
<keyword evidence="3" id="KW-0539">Nucleus</keyword>
<evidence type="ECO:0000256" key="1">
    <source>
        <dbReference type="ARBA" id="ARBA00004123"/>
    </source>
</evidence>
<protein>
    <submittedName>
        <fullName evidence="6">Uncharacterized protein</fullName>
    </submittedName>
</protein>
<comment type="subcellular location">
    <subcellularLocation>
        <location evidence="1">Nucleus</location>
    </subcellularLocation>
</comment>
<comment type="caution">
    <text evidence="6">The sequence shown here is derived from an EMBL/GenBank/DDBJ whole genome shotgun (WGS) entry which is preliminary data.</text>
</comment>
<dbReference type="PANTHER" id="PTHR12972:SF0">
    <property type="entry name" value="PROTEIN DOWNSTREAM NEIGHBOR OF SON"/>
    <property type="match status" value="1"/>
</dbReference>
<feature type="region of interest" description="Disordered" evidence="5">
    <location>
        <begin position="1"/>
        <end position="53"/>
    </location>
</feature>
<feature type="compositionally biased region" description="Basic and acidic residues" evidence="5">
    <location>
        <begin position="481"/>
        <end position="498"/>
    </location>
</feature>
<feature type="region of interest" description="Disordered" evidence="5">
    <location>
        <begin position="407"/>
        <end position="519"/>
    </location>
</feature>
<accession>A0AAN4ZEC1</accession>
<feature type="compositionally biased region" description="Low complexity" evidence="5">
    <location>
        <begin position="430"/>
        <end position="443"/>
    </location>
</feature>
<dbReference type="InterPro" id="IPR024861">
    <property type="entry name" value="Donson"/>
</dbReference>
<evidence type="ECO:0000256" key="4">
    <source>
        <dbReference type="ARBA" id="ARBA00025806"/>
    </source>
</evidence>
<proteinExistence type="inferred from homology"/>
<reference evidence="7" key="1">
    <citation type="submission" date="2022-10" db="EMBL/GenBank/DDBJ databases">
        <title>Genome assembly of Pristionchus species.</title>
        <authorList>
            <person name="Yoshida K."/>
            <person name="Sommer R.J."/>
        </authorList>
    </citation>
    <scope>NUCLEOTIDE SEQUENCE [LARGE SCALE GENOMIC DNA]</scope>
    <source>
        <strain evidence="7">RS5460</strain>
    </source>
</reference>
<feature type="region of interest" description="Disordered" evidence="5">
    <location>
        <begin position="540"/>
        <end position="567"/>
    </location>
</feature>
<evidence type="ECO:0000256" key="2">
    <source>
        <dbReference type="ARBA" id="ARBA00022473"/>
    </source>
</evidence>
<dbReference type="PANTHER" id="PTHR12972">
    <property type="entry name" value="DOWNSTREAM NEIGHBOR OF SON"/>
    <property type="match status" value="1"/>
</dbReference>
<name>A0AAN4ZEC1_9BILA</name>
<keyword evidence="2" id="KW-0217">Developmental protein</keyword>
<dbReference type="AlphaFoldDB" id="A0AAN4ZEC1"/>
<feature type="compositionally biased region" description="Gly residues" evidence="5">
    <location>
        <begin position="546"/>
        <end position="557"/>
    </location>
</feature>
<evidence type="ECO:0000313" key="6">
    <source>
        <dbReference type="EMBL" id="GMR37541.1"/>
    </source>
</evidence>
<dbReference type="GO" id="GO:0033260">
    <property type="term" value="P:nuclear DNA replication"/>
    <property type="evidence" value="ECO:0007669"/>
    <property type="project" value="TreeGrafter"/>
</dbReference>
<comment type="similarity">
    <text evidence="4">Belongs to the DONSON family.</text>
</comment>
<sequence length="722" mass="78720">MSPQKRCSPRKKATPQKRSSPVKKLQSPAVKRPELIKRKIRQQSRRSLAFGSPSVGSPMIASDIFTESMPAPFGTGSSSSALFPLNIDEPAPSPTIVNPFKKGSPLKKRRRTETRPLNAFGSQIENRAQVAVDWDDETANDSFSTPPTAMNQHKSSLFTRTKSQMDTSVLMADYAVDFSFLDTSIGSKNGSPQTRIPEEKCSHRLPLDNRLGTKLRITSPVPFPWMTDTATGQYLVRIPGKDQHLGTQLFVQSGFEDIAKPCLSTSGAAKAGVLLTAASSYWQYPVFPWLPLFPRLCTQAKLIKEKVAPPLAPAMLEMVNTEWSESLECLFLSWKKGDRHSFYVCCPNVTAHFTRIYEEKQRSTGDESTSCFATSEEGLKHVVFLTPTTSGFRSHLRTEGIQVETLDERGKRRLSRTGSFRAGDGEESRCSLGGESSGLSNGSVNTDSGAAPVVSFQMGGDDDSLMGKENSKSGDATSRIGLEDAKEGEKSPEKHPSEDESESGDETSPTKMGDAHDWLKGIGVSPASTLRMRRHHTALGRLTTTGSGGGGSKGGTPTGPARRFQRENSDGVCTVVVRDSSSVQAVYNLLLQAKSVRAIAGPHAALPPTLLAAQPFPRSQMQTLKKTSQILKRAGRGVEHVLELEGGPIMPHSAQLAVEFARSMLRDTDTSKVPAASIHIRVNDRNGYSGLNSLLDEESGCDWTEMNVTMEGKCKWRVSKRR</sequence>
<dbReference type="EMBL" id="BTRK01000002">
    <property type="protein sequence ID" value="GMR37541.1"/>
    <property type="molecule type" value="Genomic_DNA"/>
</dbReference>
<feature type="non-terminal residue" evidence="6">
    <location>
        <position position="722"/>
    </location>
</feature>
<organism evidence="6 7">
    <name type="scientific">Pristionchus mayeri</name>
    <dbReference type="NCBI Taxonomy" id="1317129"/>
    <lineage>
        <taxon>Eukaryota</taxon>
        <taxon>Metazoa</taxon>
        <taxon>Ecdysozoa</taxon>
        <taxon>Nematoda</taxon>
        <taxon>Chromadorea</taxon>
        <taxon>Rhabditida</taxon>
        <taxon>Rhabditina</taxon>
        <taxon>Diplogasteromorpha</taxon>
        <taxon>Diplogasteroidea</taxon>
        <taxon>Neodiplogasteridae</taxon>
        <taxon>Pristionchus</taxon>
    </lineage>
</organism>